<dbReference type="InterPro" id="IPR042113">
    <property type="entry name" value="P_AcTrfase_dom1"/>
</dbReference>
<dbReference type="Proteomes" id="UP000284202">
    <property type="component" value="Unassembled WGS sequence"/>
</dbReference>
<evidence type="ECO:0000313" key="7">
    <source>
        <dbReference type="EMBL" id="RJE84434.1"/>
    </source>
</evidence>
<dbReference type="Pfam" id="PF01515">
    <property type="entry name" value="PTA_PTB"/>
    <property type="match status" value="1"/>
</dbReference>
<feature type="domain" description="Phosphate acetyl/butaryl transferase" evidence="6">
    <location>
        <begin position="4"/>
        <end position="314"/>
    </location>
</feature>
<evidence type="ECO:0000256" key="5">
    <source>
        <dbReference type="SAM" id="MobiDB-lite"/>
    </source>
</evidence>
<proteinExistence type="inferred from homology"/>
<sequence length="339" mass="35465">MKPLERILSDARATPRHIILPEGGDPRVAGAALRLTQEGLARITLMDGPDLPGVRGLRAADAPDLAELAGHWHRLRAPKGMTAARALEEMRDPIRQAAMRVRLGQADGTVGGAVATTAETVRAALQVIGRAPDAGIVSSFFLMLSCAKEAPVRGGMIFADCGLVVAPDADELAAIALSAAGSCRQVLAETPRIALLSFSTAGSAEHPSLIRLHEALALIRAADPDLEVDGEIQFDAALDGAIRARKAPGSRLTGRPNVFIFPDLAAGNIGYKIAQRLGGLTAIGPILQGLDKPANDLSRGCTTEDIIYAAAITAVQAGKHQQQHSPDPAKTQAAHNRTM</sequence>
<name>A0A418STY1_9RHOB</name>
<dbReference type="InterPro" id="IPR042112">
    <property type="entry name" value="P_AcTrfase_dom2"/>
</dbReference>
<evidence type="ECO:0000256" key="2">
    <source>
        <dbReference type="ARBA" id="ARBA00005656"/>
    </source>
</evidence>
<dbReference type="Gene3D" id="3.40.50.10950">
    <property type="match status" value="1"/>
</dbReference>
<comment type="catalytic activity">
    <reaction evidence="1">
        <text>acetyl-CoA + phosphate = acetyl phosphate + CoA</text>
        <dbReference type="Rhea" id="RHEA:19521"/>
        <dbReference type="ChEBI" id="CHEBI:22191"/>
        <dbReference type="ChEBI" id="CHEBI:43474"/>
        <dbReference type="ChEBI" id="CHEBI:57287"/>
        <dbReference type="ChEBI" id="CHEBI:57288"/>
        <dbReference type="EC" id="2.3.1.8"/>
    </reaction>
</comment>
<dbReference type="PANTHER" id="PTHR43356:SF3">
    <property type="entry name" value="PHOSPHATE ACETYLTRANSFERASE"/>
    <property type="match status" value="1"/>
</dbReference>
<keyword evidence="8" id="KW-1185">Reference proteome</keyword>
<keyword evidence="4" id="KW-0012">Acyltransferase</keyword>
<dbReference type="OrthoDB" id="9808984at2"/>
<feature type="region of interest" description="Disordered" evidence="5">
    <location>
        <begin position="318"/>
        <end position="339"/>
    </location>
</feature>
<dbReference type="RefSeq" id="WP_119749306.1">
    <property type="nucleotide sequence ID" value="NZ_QZCG01000008.1"/>
</dbReference>
<dbReference type="AlphaFoldDB" id="A0A418STY1"/>
<dbReference type="InterPro" id="IPR050500">
    <property type="entry name" value="Phos_Acetyltrans/Butyryltrans"/>
</dbReference>
<evidence type="ECO:0000256" key="4">
    <source>
        <dbReference type="ARBA" id="ARBA00023315"/>
    </source>
</evidence>
<evidence type="ECO:0000256" key="1">
    <source>
        <dbReference type="ARBA" id="ARBA00000705"/>
    </source>
</evidence>
<evidence type="ECO:0000313" key="8">
    <source>
        <dbReference type="Proteomes" id="UP000284202"/>
    </source>
</evidence>
<gene>
    <name evidence="7" type="ORF">D3P04_12315</name>
</gene>
<dbReference type="SUPFAM" id="SSF53659">
    <property type="entry name" value="Isocitrate/Isopropylmalate dehydrogenase-like"/>
    <property type="match status" value="1"/>
</dbReference>
<accession>A0A418STY1</accession>
<keyword evidence="3" id="KW-0808">Transferase</keyword>
<comment type="caution">
    <text evidence="7">The sequence shown here is derived from an EMBL/GenBank/DDBJ whole genome shotgun (WGS) entry which is preliminary data.</text>
</comment>
<reference evidence="8" key="1">
    <citation type="submission" date="2018-09" db="EMBL/GenBank/DDBJ databases">
        <title>Acidovorax cavernicola nov. sp. isolated from Gruta de las Maravillas (Aracena, Spain).</title>
        <authorList>
            <person name="Jurado V."/>
            <person name="Gutierrez-Patricio S."/>
            <person name="Gonzalez-Pimentel J.L."/>
            <person name="Miller A.Z."/>
            <person name="Laiz L."/>
            <person name="Saiz-Jimenez C."/>
        </authorList>
    </citation>
    <scope>NUCLEOTIDE SEQUENCE [LARGE SCALE GENOMIC DNA]</scope>
    <source>
        <strain evidence="8">1011MAR3C25</strain>
    </source>
</reference>
<evidence type="ECO:0000256" key="3">
    <source>
        <dbReference type="ARBA" id="ARBA00022679"/>
    </source>
</evidence>
<dbReference type="GO" id="GO:0008959">
    <property type="term" value="F:phosphate acetyltransferase activity"/>
    <property type="evidence" value="ECO:0007669"/>
    <property type="project" value="UniProtKB-EC"/>
</dbReference>
<organism evidence="7 8">
    <name type="scientific">Paracoccus onubensis</name>
    <dbReference type="NCBI Taxonomy" id="1675788"/>
    <lineage>
        <taxon>Bacteria</taxon>
        <taxon>Pseudomonadati</taxon>
        <taxon>Pseudomonadota</taxon>
        <taxon>Alphaproteobacteria</taxon>
        <taxon>Rhodobacterales</taxon>
        <taxon>Paracoccaceae</taxon>
        <taxon>Paracoccus</taxon>
    </lineage>
</organism>
<dbReference type="NCBIfam" id="NF007233">
    <property type="entry name" value="PRK09653.1"/>
    <property type="match status" value="1"/>
</dbReference>
<dbReference type="InterPro" id="IPR002505">
    <property type="entry name" value="PTA_PTB"/>
</dbReference>
<evidence type="ECO:0000259" key="6">
    <source>
        <dbReference type="Pfam" id="PF01515"/>
    </source>
</evidence>
<dbReference type="PANTHER" id="PTHR43356">
    <property type="entry name" value="PHOSPHATE ACETYLTRANSFERASE"/>
    <property type="match status" value="1"/>
</dbReference>
<dbReference type="PIRSF" id="PIRSF000428">
    <property type="entry name" value="P_Ac_trans"/>
    <property type="match status" value="1"/>
</dbReference>
<protein>
    <submittedName>
        <fullName evidence="7">Phosphotransacetylase</fullName>
    </submittedName>
</protein>
<dbReference type="EMBL" id="QZCG01000008">
    <property type="protein sequence ID" value="RJE84434.1"/>
    <property type="molecule type" value="Genomic_DNA"/>
</dbReference>
<dbReference type="Gene3D" id="3.40.50.10750">
    <property type="entry name" value="Isocitrate/Isopropylmalate dehydrogenase-like"/>
    <property type="match status" value="1"/>
</dbReference>
<comment type="similarity">
    <text evidence="2">Belongs to the phosphate acetyltransferase and butyryltransferase family.</text>
</comment>
<dbReference type="InterPro" id="IPR012147">
    <property type="entry name" value="P_Ac_Bu_trans"/>
</dbReference>